<feature type="compositionally biased region" description="Polar residues" evidence="1">
    <location>
        <begin position="73"/>
        <end position="88"/>
    </location>
</feature>
<reference evidence="4" key="1">
    <citation type="submission" date="2025-08" db="UniProtKB">
        <authorList>
            <consortium name="RefSeq"/>
        </authorList>
    </citation>
    <scope>IDENTIFICATION</scope>
</reference>
<dbReference type="AlphaFoldDB" id="A0A9U8DZ30"/>
<gene>
    <name evidence="4" type="primary">LOC106054775</name>
</gene>
<dbReference type="GeneID" id="106054775"/>
<dbReference type="PANTHER" id="PTHR46599:SF2">
    <property type="entry name" value="PIGGYBAC TRANSPOSABLE ELEMENT-DERIVED PROTEIN 4-LIKE"/>
    <property type="match status" value="1"/>
</dbReference>
<proteinExistence type="predicted"/>
<organism evidence="3 4">
    <name type="scientific">Biomphalaria glabrata</name>
    <name type="common">Bloodfluke planorb</name>
    <name type="synonym">Freshwater snail</name>
    <dbReference type="NCBI Taxonomy" id="6526"/>
    <lineage>
        <taxon>Eukaryota</taxon>
        <taxon>Metazoa</taxon>
        <taxon>Spiralia</taxon>
        <taxon>Lophotrochozoa</taxon>
        <taxon>Mollusca</taxon>
        <taxon>Gastropoda</taxon>
        <taxon>Heterobranchia</taxon>
        <taxon>Euthyneura</taxon>
        <taxon>Panpulmonata</taxon>
        <taxon>Hygrophila</taxon>
        <taxon>Lymnaeoidea</taxon>
        <taxon>Planorbidae</taxon>
        <taxon>Biomphalaria</taxon>
    </lineage>
</organism>
<evidence type="ECO:0000313" key="3">
    <source>
        <dbReference type="Proteomes" id="UP001165740"/>
    </source>
</evidence>
<dbReference type="KEGG" id="bgt:106054775"/>
<dbReference type="Proteomes" id="UP001165740">
    <property type="component" value="Chromosome 11"/>
</dbReference>
<sequence length="588" mass="67943">MGRVQAMEMLFSTNATIDDSDNDDESDIDLDVNIIEEGEEEFEDGEDLDLDLDLDFSCSSRFLDSRSKKSRCTKSNPSAGSATQSAESCWTTETGNVRDWMIEFEEEVGGIHGLPDSSTPLDYFKLFIDDDIIDMIVEQTNLYAEQQQRNKGPDKYWKPVDQDDIVRFVYINMYFGIVKLPNTRMYWLGNKMWRIEGVAAVMGRCRFEKIRQYIHLMDKEKMPPRGSIEYDPIYKVRNFYNKIKEKCKALYKPGKKLSVDEAMIGFRGRLFFPEYIKNKPTACGIKVWCLAEAETGYILEYNVYTGKDKAPMRDGLGHKVVMQLAEPYLDKGHEIFCDNFFSSIKLGEDLLDRKTYICSTIRPNRKGWPYEKVKKAPKGQCLMKQKGMLVATQWTDKRQVNLLSSNADPVMATVQRRTKDGLQDIIIPSPVLAYNSGMFGVDLADQYRSYYPIGRNGKKWWRYLMWFCFQVATINSYILMKRSTNSNNFTLLNHLNFRMQLLEEMMSQKRNKRALTESPSVAGKCKPSSSDHQSRRMPGRQRRCFQCAEEGKKTGGGRSSETCFGCHMCDIHLHKGYCFAKFHESIKN</sequence>
<name>A0A9U8DZ30_BIOGL</name>
<dbReference type="RefSeq" id="XP_013066255.2">
    <property type="nucleotide sequence ID" value="XM_013210801.2"/>
</dbReference>
<evidence type="ECO:0000259" key="2">
    <source>
        <dbReference type="Pfam" id="PF13843"/>
    </source>
</evidence>
<evidence type="ECO:0000256" key="1">
    <source>
        <dbReference type="SAM" id="MobiDB-lite"/>
    </source>
</evidence>
<dbReference type="OrthoDB" id="8819525at2759"/>
<dbReference type="Pfam" id="PF13843">
    <property type="entry name" value="DDE_Tnp_1_7"/>
    <property type="match status" value="1"/>
</dbReference>
<accession>A0A9U8DZ30</accession>
<evidence type="ECO:0000313" key="4">
    <source>
        <dbReference type="RefSeq" id="XP_013066255.2"/>
    </source>
</evidence>
<dbReference type="PANTHER" id="PTHR46599">
    <property type="entry name" value="PIGGYBAC TRANSPOSABLE ELEMENT-DERIVED PROTEIN 4"/>
    <property type="match status" value="1"/>
</dbReference>
<feature type="region of interest" description="Disordered" evidence="1">
    <location>
        <begin position="68"/>
        <end position="88"/>
    </location>
</feature>
<feature type="region of interest" description="Disordered" evidence="1">
    <location>
        <begin position="512"/>
        <end position="537"/>
    </location>
</feature>
<keyword evidence="3" id="KW-1185">Reference proteome</keyword>
<protein>
    <submittedName>
        <fullName evidence="4">PiggyBac transposable element-derived protein 3-like</fullName>
    </submittedName>
</protein>
<dbReference type="OMA" id="QETDMYE"/>
<dbReference type="InterPro" id="IPR029526">
    <property type="entry name" value="PGBD"/>
</dbReference>
<feature type="domain" description="PiggyBac transposable element-derived protein" evidence="2">
    <location>
        <begin position="119"/>
        <end position="477"/>
    </location>
</feature>